<evidence type="ECO:0000313" key="3">
    <source>
        <dbReference type="Proteomes" id="UP000192536"/>
    </source>
</evidence>
<dbReference type="PANTHER" id="PTHR16509:SF8">
    <property type="entry name" value="MANGANESE-DEPENDENT ADP-RIBOSE_CDP-ALCOHOL DIPHOSPHATASE"/>
    <property type="match status" value="1"/>
</dbReference>
<protein>
    <recommendedName>
        <fullName evidence="1">Calcineurin-like phosphoesterase domain-containing protein</fullName>
    </recommendedName>
</protein>
<evidence type="ECO:0000259" key="1">
    <source>
        <dbReference type="Pfam" id="PF00149"/>
    </source>
</evidence>
<dbReference type="RefSeq" id="WP_017490822.1">
    <property type="nucleotide sequence ID" value="NZ_CP114062.1"/>
</dbReference>
<feature type="domain" description="Calcineurin-like phosphoesterase" evidence="1">
    <location>
        <begin position="36"/>
        <end position="255"/>
    </location>
</feature>
<dbReference type="InterPro" id="IPR004843">
    <property type="entry name" value="Calcineurin-like_PHP"/>
</dbReference>
<dbReference type="InterPro" id="IPR029052">
    <property type="entry name" value="Metallo-depent_PP-like"/>
</dbReference>
<dbReference type="SUPFAM" id="SSF56300">
    <property type="entry name" value="Metallo-dependent phosphatases"/>
    <property type="match status" value="1"/>
</dbReference>
<organism evidence="2 3">
    <name type="scientific">Rouxiella badensis</name>
    <dbReference type="NCBI Taxonomy" id="1646377"/>
    <lineage>
        <taxon>Bacteria</taxon>
        <taxon>Pseudomonadati</taxon>
        <taxon>Pseudomonadota</taxon>
        <taxon>Gammaproteobacteria</taxon>
        <taxon>Enterobacterales</taxon>
        <taxon>Yersiniaceae</taxon>
        <taxon>Rouxiella</taxon>
    </lineage>
</organism>
<gene>
    <name evidence="2" type="ORF">BS640_11010</name>
</gene>
<accession>A0A1X0WFJ3</accession>
<comment type="caution">
    <text evidence="2">The sequence shown here is derived from an EMBL/GenBank/DDBJ whole genome shotgun (WGS) entry which is preliminary data.</text>
</comment>
<dbReference type="GO" id="GO:0047734">
    <property type="term" value="F:CDP-glycerol diphosphatase activity"/>
    <property type="evidence" value="ECO:0007669"/>
    <property type="project" value="TreeGrafter"/>
</dbReference>
<dbReference type="GeneID" id="93566017"/>
<dbReference type="AlphaFoldDB" id="A0A1X0WFJ3"/>
<evidence type="ECO:0000313" key="2">
    <source>
        <dbReference type="EMBL" id="ORJ25525.1"/>
    </source>
</evidence>
<keyword evidence="3" id="KW-1185">Reference proteome</keyword>
<dbReference type="Gene3D" id="3.60.21.10">
    <property type="match status" value="1"/>
</dbReference>
<reference evidence="2 3" key="1">
    <citation type="journal article" date="2017" name="Int. J. Syst. Evol. Microbiol.">
        <title>Rouxiella badensis sp. nov. and Rouxiella silvae sp. nov. isolated from peat bog soil in Germany and emendation of the genus description.</title>
        <authorList>
            <person name="Le Fleche-Mateos A."/>
            <person name="Kugler J.H."/>
            <person name="Hansen S.H."/>
            <person name="Syldatk C."/>
            <person name="Hausmann R."/>
            <person name="Lomprez F."/>
            <person name="Vandenbogaert M."/>
            <person name="Manuguerra J.C."/>
            <person name="Grimont P.A."/>
        </authorList>
    </citation>
    <scope>NUCLEOTIDE SEQUENCE [LARGE SCALE GENOMIC DNA]</scope>
    <source>
        <strain evidence="2 3">DSM 100043</strain>
    </source>
</reference>
<proteinExistence type="predicted"/>
<sequence length="316" mass="35168">MTISLTAEQRQILGHVAALYEVPELAEVAHSSTTLRFGLIADPQYADAEPGVSHPRFYRNSLCKLAKAITELNDHRLEFVVTLGDLVDRDWSSFAAVLPVYDALRHPHAVVIGNHDAQVITEYLAEQTPVLGLPKSYYQFSQPGYRFIVIDGNDLSLYCNEGNGEERHKAQQALNELIDQQRPQAQSWNGAVGSQQLAWIEQALQEAQALQETVLVFGHYPLAPENKHNLWNCDQLVDLLCRYGVRAYFAGHDHEGNYVRIGKTDFITLKGMVDGADRLPFARVELKAGELTVNGYGPEISRVLPSEIPTKASSTS</sequence>
<dbReference type="Proteomes" id="UP000192536">
    <property type="component" value="Unassembled WGS sequence"/>
</dbReference>
<dbReference type="STRING" id="1646377.BS640_11010"/>
<name>A0A1X0WFJ3_9GAMM</name>
<dbReference type="GO" id="GO:0008663">
    <property type="term" value="F:2',3'-cyclic-nucleotide 2'-phosphodiesterase activity"/>
    <property type="evidence" value="ECO:0007669"/>
    <property type="project" value="TreeGrafter"/>
</dbReference>
<dbReference type="GO" id="GO:0030145">
    <property type="term" value="F:manganese ion binding"/>
    <property type="evidence" value="ECO:0007669"/>
    <property type="project" value="TreeGrafter"/>
</dbReference>
<dbReference type="GO" id="GO:0047631">
    <property type="term" value="F:ADP-ribose diphosphatase activity"/>
    <property type="evidence" value="ECO:0007669"/>
    <property type="project" value="TreeGrafter"/>
</dbReference>
<dbReference type="PANTHER" id="PTHR16509">
    <property type="match status" value="1"/>
</dbReference>
<dbReference type="Pfam" id="PF00149">
    <property type="entry name" value="Metallophos"/>
    <property type="match status" value="1"/>
</dbReference>
<dbReference type="EMBL" id="MRWE01000015">
    <property type="protein sequence ID" value="ORJ25525.1"/>
    <property type="molecule type" value="Genomic_DNA"/>
</dbReference>